<feature type="domain" description="HTH araC/xylS-type" evidence="9">
    <location>
        <begin position="395"/>
        <end position="494"/>
    </location>
</feature>
<keyword evidence="12" id="KW-1185">Reference proteome</keyword>
<comment type="subcellular location">
    <subcellularLocation>
        <location evidence="1">Cytoplasm</location>
    </subcellularLocation>
</comment>
<dbReference type="Gene3D" id="1.10.10.60">
    <property type="entry name" value="Homeodomain-like"/>
    <property type="match status" value="2"/>
</dbReference>
<reference evidence="12" key="1">
    <citation type="journal article" date="2024" name="J Bioinform Genom">
        <title>Complete genome sequence of the type strain bacterium Sphaerochaeta associata GLS2t (VKM B-2742)t.</title>
        <authorList>
            <person name="Troshina O.Y."/>
            <person name="Tepeeva A.N."/>
            <person name="Arzamasceva V.O."/>
            <person name="Whitman W.B."/>
            <person name="Varghese N."/>
            <person name="Shapiro N."/>
            <person name="Woyke T."/>
            <person name="Kripides N.C."/>
            <person name="Vasilenko O.V."/>
        </authorList>
    </citation>
    <scope>NUCLEOTIDE SEQUENCE [LARGE SCALE GENOMIC DNA]</scope>
    <source>
        <strain evidence="12">GLS2T</strain>
    </source>
</reference>
<gene>
    <name evidence="11" type="ORF">MUG09_04430</name>
</gene>
<dbReference type="SUPFAM" id="SSF46689">
    <property type="entry name" value="Homeodomain-like"/>
    <property type="match status" value="1"/>
</dbReference>
<dbReference type="RefSeq" id="WP_244773890.1">
    <property type="nucleotide sequence ID" value="NZ_CP094929.1"/>
</dbReference>
<dbReference type="InterPro" id="IPR009057">
    <property type="entry name" value="Homeodomain-like_sf"/>
</dbReference>
<dbReference type="SMART" id="SM00448">
    <property type="entry name" value="REC"/>
    <property type="match status" value="1"/>
</dbReference>
<dbReference type="PANTHER" id="PTHR42713">
    <property type="entry name" value="HISTIDINE KINASE-RELATED"/>
    <property type="match status" value="1"/>
</dbReference>
<dbReference type="Gene3D" id="3.40.50.2300">
    <property type="match status" value="1"/>
</dbReference>
<dbReference type="InterPro" id="IPR001789">
    <property type="entry name" value="Sig_transdc_resp-reg_receiver"/>
</dbReference>
<evidence type="ECO:0000256" key="5">
    <source>
        <dbReference type="ARBA" id="ARBA00023015"/>
    </source>
</evidence>
<dbReference type="Pfam" id="PF12833">
    <property type="entry name" value="HTH_18"/>
    <property type="match status" value="1"/>
</dbReference>
<dbReference type="InterPro" id="IPR018060">
    <property type="entry name" value="HTH_AraC"/>
</dbReference>
<dbReference type="Proteomes" id="UP000829708">
    <property type="component" value="Chromosome"/>
</dbReference>
<feature type="modified residue" description="4-aspartylphosphate" evidence="8">
    <location>
        <position position="56"/>
    </location>
</feature>
<keyword evidence="6" id="KW-0238">DNA-binding</keyword>
<keyword evidence="2" id="KW-0963">Cytoplasm</keyword>
<dbReference type="SUPFAM" id="SSF52172">
    <property type="entry name" value="CheY-like"/>
    <property type="match status" value="1"/>
</dbReference>
<keyword evidence="4" id="KW-0902">Two-component regulatory system</keyword>
<evidence type="ECO:0000256" key="4">
    <source>
        <dbReference type="ARBA" id="ARBA00023012"/>
    </source>
</evidence>
<evidence type="ECO:0000313" key="12">
    <source>
        <dbReference type="Proteomes" id="UP000829708"/>
    </source>
</evidence>
<proteinExistence type="predicted"/>
<dbReference type="PANTHER" id="PTHR42713:SF3">
    <property type="entry name" value="TRANSCRIPTIONAL REGULATORY PROTEIN HPTR"/>
    <property type="match status" value="1"/>
</dbReference>
<evidence type="ECO:0000259" key="10">
    <source>
        <dbReference type="PROSITE" id="PS50110"/>
    </source>
</evidence>
<dbReference type="InterPro" id="IPR018062">
    <property type="entry name" value="HTH_AraC-typ_CS"/>
</dbReference>
<organism evidence="11 12">
    <name type="scientific">Sphaerochaeta associata</name>
    <dbReference type="NCBI Taxonomy" id="1129264"/>
    <lineage>
        <taxon>Bacteria</taxon>
        <taxon>Pseudomonadati</taxon>
        <taxon>Spirochaetota</taxon>
        <taxon>Spirochaetia</taxon>
        <taxon>Spirochaetales</taxon>
        <taxon>Sphaerochaetaceae</taxon>
        <taxon>Sphaerochaeta</taxon>
    </lineage>
</organism>
<evidence type="ECO:0000256" key="1">
    <source>
        <dbReference type="ARBA" id="ARBA00004496"/>
    </source>
</evidence>
<evidence type="ECO:0000259" key="9">
    <source>
        <dbReference type="PROSITE" id="PS01124"/>
    </source>
</evidence>
<evidence type="ECO:0000313" key="11">
    <source>
        <dbReference type="EMBL" id="UOM52023.1"/>
    </source>
</evidence>
<evidence type="ECO:0000256" key="3">
    <source>
        <dbReference type="ARBA" id="ARBA00022553"/>
    </source>
</evidence>
<accession>A0ABY4DCN3</accession>
<evidence type="ECO:0000256" key="2">
    <source>
        <dbReference type="ARBA" id="ARBA00022490"/>
    </source>
</evidence>
<dbReference type="SMART" id="SM00342">
    <property type="entry name" value="HTH_ARAC"/>
    <property type="match status" value="1"/>
</dbReference>
<dbReference type="PROSITE" id="PS00041">
    <property type="entry name" value="HTH_ARAC_FAMILY_1"/>
    <property type="match status" value="1"/>
</dbReference>
<dbReference type="PROSITE" id="PS50110">
    <property type="entry name" value="RESPONSE_REGULATORY"/>
    <property type="match status" value="1"/>
</dbReference>
<dbReference type="InterPro" id="IPR051552">
    <property type="entry name" value="HptR"/>
</dbReference>
<protein>
    <submittedName>
        <fullName evidence="11">Response regulator</fullName>
    </submittedName>
</protein>
<evidence type="ECO:0000256" key="8">
    <source>
        <dbReference type="PROSITE-ProRule" id="PRU00169"/>
    </source>
</evidence>
<dbReference type="EMBL" id="CP094929">
    <property type="protein sequence ID" value="UOM52023.1"/>
    <property type="molecule type" value="Genomic_DNA"/>
</dbReference>
<keyword evidence="7" id="KW-0804">Transcription</keyword>
<dbReference type="Pfam" id="PF00072">
    <property type="entry name" value="Response_reg"/>
    <property type="match status" value="1"/>
</dbReference>
<evidence type="ECO:0000256" key="7">
    <source>
        <dbReference type="ARBA" id="ARBA00023163"/>
    </source>
</evidence>
<dbReference type="CDD" id="cd17536">
    <property type="entry name" value="REC_YesN-like"/>
    <property type="match status" value="1"/>
</dbReference>
<dbReference type="InterPro" id="IPR011006">
    <property type="entry name" value="CheY-like_superfamily"/>
</dbReference>
<sequence>MQHTVGIVDDERITRESLSNLVPWADLNLAVSFTATDGLNALEKMEELPVDILLSDVRMPHMNGIELAMNVRAKYPRCKIVFLSGYTDKEYLKSAITLKVEQYVEKPIEIEELKSVLVKIIEQLDHQDENLPNHGFPLSSLAKASRLIKQEIATELLKPQKGGYGFVHSRFYPLYFDWKEEGKYQVSCLHSHKHTSFLETLCGIMQDIEVVGNSHDYMATDFGNGEIALVTSLLDVSHIGIIKRSLELELGETLSVGVSPGIQSIHQLPQGWKQAQRICSLWFYVQKGTILFEDTLLCKVHEGRPQLIPTTTGLCFSSVQSVFLQLREQRWSDIIIVKKELYAMYLKMMEVTINEDCLRFEDFAEYSLEEMQKLLLYGMHVFGTLGNDTYDPKVKETIHYILWHYMDQNLSIKVLADHADLSQNYLCSLFKQNTGTTINNVMMDVRLEKAKKLLRTTDLRLYEIANKVGMADPNYLSSMFKTRCGMTPSQYRDGVKK</sequence>
<feature type="domain" description="Response regulatory" evidence="10">
    <location>
        <begin position="4"/>
        <end position="121"/>
    </location>
</feature>
<evidence type="ECO:0000256" key="6">
    <source>
        <dbReference type="ARBA" id="ARBA00023125"/>
    </source>
</evidence>
<keyword evidence="5" id="KW-0805">Transcription regulation</keyword>
<dbReference type="PROSITE" id="PS01124">
    <property type="entry name" value="HTH_ARAC_FAMILY_2"/>
    <property type="match status" value="1"/>
</dbReference>
<keyword evidence="3 8" id="KW-0597">Phosphoprotein</keyword>
<name>A0ABY4DCN3_9SPIR</name>